<dbReference type="GO" id="GO:0004519">
    <property type="term" value="F:endonuclease activity"/>
    <property type="evidence" value="ECO:0007669"/>
    <property type="project" value="UniProtKB-KW"/>
</dbReference>
<evidence type="ECO:0000313" key="3">
    <source>
        <dbReference type="Proteomes" id="UP001595892"/>
    </source>
</evidence>
<evidence type="ECO:0000259" key="1">
    <source>
        <dbReference type="Pfam" id="PF13930"/>
    </source>
</evidence>
<dbReference type="EMBL" id="JBHSGG010000033">
    <property type="protein sequence ID" value="MFC4728917.1"/>
    <property type="molecule type" value="Genomic_DNA"/>
</dbReference>
<protein>
    <submittedName>
        <fullName evidence="2">DNA/RNA non-specific endonuclease</fullName>
    </submittedName>
</protein>
<dbReference type="Pfam" id="PF13930">
    <property type="entry name" value="Endonuclea_NS_2"/>
    <property type="match status" value="1"/>
</dbReference>
<keyword evidence="2" id="KW-0540">Nuclease</keyword>
<dbReference type="InterPro" id="IPR044929">
    <property type="entry name" value="DNA/RNA_non-sp_Endonuclease_sf"/>
</dbReference>
<keyword evidence="3" id="KW-1185">Reference proteome</keyword>
<keyword evidence="2" id="KW-0255">Endonuclease</keyword>
<accession>A0ABV9NKS1</accession>
<dbReference type="RefSeq" id="WP_377004984.1">
    <property type="nucleotide sequence ID" value="NZ_JBHSGG010000033.1"/>
</dbReference>
<reference evidence="3" key="1">
    <citation type="journal article" date="2019" name="Int. J. Syst. Evol. Microbiol.">
        <title>The Global Catalogue of Microorganisms (GCM) 10K type strain sequencing project: providing services to taxonomists for standard genome sequencing and annotation.</title>
        <authorList>
            <consortium name="The Broad Institute Genomics Platform"/>
            <consortium name="The Broad Institute Genome Sequencing Center for Infectious Disease"/>
            <person name="Wu L."/>
            <person name="Ma J."/>
        </authorList>
    </citation>
    <scope>NUCLEOTIDE SEQUENCE [LARGE SCALE GENOMIC DNA]</scope>
    <source>
        <strain evidence="3">CGMCC 1.13574</strain>
    </source>
</reference>
<dbReference type="InterPro" id="IPR044927">
    <property type="entry name" value="Endonuclea_NS_2"/>
</dbReference>
<evidence type="ECO:0000313" key="2">
    <source>
        <dbReference type="EMBL" id="MFC4728917.1"/>
    </source>
</evidence>
<feature type="domain" description="Type VII secretion system protein EssD-like" evidence="1">
    <location>
        <begin position="256"/>
        <end position="363"/>
    </location>
</feature>
<sequence length="419" mass="45175">MTLDVSRPTLPIGDWLNGALQRLGSLSSRETGFDPVLTAGEGRDVRFEHDPATTRVADESSFRQRTTYSASTEVTVTTPGHQAGPILVDYHANLPRNAATPAAMQALNPMDPDTWPPGTTVELRGGDFAGTPFEETFRTLAEINDVGSLEDTRLVINKSTVTQSRPVSELRVMSGPASVFDAPFEHGPGSAVLDRQDFSIHTLVQRDPTAPDQRAALNHLLLTGTQPDGSVGLSETVSADSIHALVTEVGSGEVNDVVWTFDEDGRPLQAEATLTWLPGSGSHRAGDTVENTAQADFRVEHGLDSSEHTGHILAYRFVHGHGPVNMFPQNGNFNTGAYARLENEWADWLDAGMNIDLRVALDPPGAERPDQVVVEYTVTEPESGAVVYQPQVTVFDNAAGQVYDRIARGDMPGMIAEAN</sequence>
<proteinExistence type="predicted"/>
<dbReference type="Gene3D" id="3.40.570.10">
    <property type="entry name" value="Extracellular Endonuclease, subunit A"/>
    <property type="match status" value="1"/>
</dbReference>
<comment type="caution">
    <text evidence="2">The sequence shown here is derived from an EMBL/GenBank/DDBJ whole genome shotgun (WGS) entry which is preliminary data.</text>
</comment>
<organism evidence="2 3">
    <name type="scientific">Coralloluteibacterium thermophilum</name>
    <dbReference type="NCBI Taxonomy" id="2707049"/>
    <lineage>
        <taxon>Bacteria</taxon>
        <taxon>Pseudomonadati</taxon>
        <taxon>Pseudomonadota</taxon>
        <taxon>Gammaproteobacteria</taxon>
        <taxon>Lysobacterales</taxon>
        <taxon>Lysobacteraceae</taxon>
        <taxon>Coralloluteibacterium</taxon>
    </lineage>
</organism>
<dbReference type="Proteomes" id="UP001595892">
    <property type="component" value="Unassembled WGS sequence"/>
</dbReference>
<keyword evidence="2" id="KW-0378">Hydrolase</keyword>
<name>A0ABV9NKS1_9GAMM</name>
<gene>
    <name evidence="2" type="ORF">ACFO3Q_12145</name>
</gene>